<feature type="transmembrane region" description="Helical" evidence="1">
    <location>
        <begin position="7"/>
        <end position="30"/>
    </location>
</feature>
<protein>
    <submittedName>
        <fullName evidence="3">Alpha/beta hydrolase</fullName>
    </submittedName>
</protein>
<accession>A0ABR8Q1T9</accession>
<dbReference type="InterPro" id="IPR029058">
    <property type="entry name" value="AB_hydrolase_fold"/>
</dbReference>
<evidence type="ECO:0000313" key="3">
    <source>
        <dbReference type="EMBL" id="MBD7914362.1"/>
    </source>
</evidence>
<keyword evidence="3" id="KW-0378">Hydrolase</keyword>
<keyword evidence="1" id="KW-1133">Transmembrane helix</keyword>
<proteinExistence type="predicted"/>
<dbReference type="SUPFAM" id="SSF53474">
    <property type="entry name" value="alpha/beta-Hydrolases"/>
    <property type="match status" value="1"/>
</dbReference>
<keyword evidence="1" id="KW-0472">Membrane</keyword>
<evidence type="ECO:0000259" key="2">
    <source>
        <dbReference type="Pfam" id="PF12146"/>
    </source>
</evidence>
<gene>
    <name evidence="3" type="ORF">H9660_04320</name>
</gene>
<comment type="caution">
    <text evidence="3">The sequence shown here is derived from an EMBL/GenBank/DDBJ whole genome shotgun (WGS) entry which is preliminary data.</text>
</comment>
<dbReference type="PANTHER" id="PTHR43358">
    <property type="entry name" value="ALPHA/BETA-HYDROLASE"/>
    <property type="match status" value="1"/>
</dbReference>
<dbReference type="PANTHER" id="PTHR43358:SF4">
    <property type="entry name" value="ALPHA_BETA HYDROLASE FOLD-1 DOMAIN-CONTAINING PROTEIN"/>
    <property type="match status" value="1"/>
</dbReference>
<dbReference type="RefSeq" id="WP_191748901.1">
    <property type="nucleotide sequence ID" value="NZ_JACSQZ010000010.1"/>
</dbReference>
<dbReference type="Gene3D" id="3.40.50.1820">
    <property type="entry name" value="alpha/beta hydrolase"/>
    <property type="match status" value="1"/>
</dbReference>
<organism evidence="3 4">
    <name type="scientific">Clostridium gallinarum</name>
    <dbReference type="NCBI Taxonomy" id="2762246"/>
    <lineage>
        <taxon>Bacteria</taxon>
        <taxon>Bacillati</taxon>
        <taxon>Bacillota</taxon>
        <taxon>Clostridia</taxon>
        <taxon>Eubacteriales</taxon>
        <taxon>Clostridiaceae</taxon>
        <taxon>Clostridium</taxon>
    </lineage>
</organism>
<sequence>MNKKKTLLISTGILGTLSIGALTVIGNYFYNLALNPKTSKESIFGSKEEENSTSGELINEDLNWLLNYSNYSNVTIKSFDNLNLNGYKILNNSSTDNWVITVHGYTSKGIDMSSYAKKFYDMGYNILMPDLRSHGNSEGTYIGMGWIDRLDILKWINFILKDNKEAKIILHGVSMGAATVSMVSGEALPNNIKAIIADCGYTSVWEQFSHKLKDLYSLNDFPIMNACSIISKFKAGYSLNEASSLKQVSKSKTPILFIHGDKDDFVPYKMMADLYNAANCPKEQLTIKNAGHAEASKIDPKLYWTTITTFIAKYLDSNL</sequence>
<dbReference type="InterPro" id="IPR052920">
    <property type="entry name" value="DNA-binding_regulatory"/>
</dbReference>
<evidence type="ECO:0000256" key="1">
    <source>
        <dbReference type="SAM" id="Phobius"/>
    </source>
</evidence>
<keyword evidence="4" id="KW-1185">Reference proteome</keyword>
<evidence type="ECO:0000313" key="4">
    <source>
        <dbReference type="Proteomes" id="UP000640335"/>
    </source>
</evidence>
<keyword evidence="1" id="KW-0812">Transmembrane</keyword>
<reference evidence="3 4" key="1">
    <citation type="submission" date="2020-08" db="EMBL/GenBank/DDBJ databases">
        <title>A Genomic Blueprint of the Chicken Gut Microbiome.</title>
        <authorList>
            <person name="Gilroy R."/>
            <person name="Ravi A."/>
            <person name="Getino M."/>
            <person name="Pursley I."/>
            <person name="Horton D.L."/>
            <person name="Alikhan N.-F."/>
            <person name="Baker D."/>
            <person name="Gharbi K."/>
            <person name="Hall N."/>
            <person name="Watson M."/>
            <person name="Adriaenssens E.M."/>
            <person name="Foster-Nyarko E."/>
            <person name="Jarju S."/>
            <person name="Secka A."/>
            <person name="Antonio M."/>
            <person name="Oren A."/>
            <person name="Chaudhuri R."/>
            <person name="La Ragione R.M."/>
            <person name="Hildebrand F."/>
            <person name="Pallen M.J."/>
        </authorList>
    </citation>
    <scope>NUCLEOTIDE SEQUENCE [LARGE SCALE GENOMIC DNA]</scope>
    <source>
        <strain evidence="3 4">Sa3CUN1</strain>
    </source>
</reference>
<name>A0ABR8Q1T9_9CLOT</name>
<dbReference type="EMBL" id="JACSQZ010000010">
    <property type="protein sequence ID" value="MBD7914362.1"/>
    <property type="molecule type" value="Genomic_DNA"/>
</dbReference>
<feature type="domain" description="Serine aminopeptidase S33" evidence="2">
    <location>
        <begin position="96"/>
        <end position="205"/>
    </location>
</feature>
<dbReference type="Proteomes" id="UP000640335">
    <property type="component" value="Unassembled WGS sequence"/>
</dbReference>
<dbReference type="Pfam" id="PF12146">
    <property type="entry name" value="Hydrolase_4"/>
    <property type="match status" value="1"/>
</dbReference>
<dbReference type="GO" id="GO:0016787">
    <property type="term" value="F:hydrolase activity"/>
    <property type="evidence" value="ECO:0007669"/>
    <property type="project" value="UniProtKB-KW"/>
</dbReference>
<dbReference type="InterPro" id="IPR022742">
    <property type="entry name" value="Hydrolase_4"/>
</dbReference>